<dbReference type="Proteomes" id="UP000681722">
    <property type="component" value="Unassembled WGS sequence"/>
</dbReference>
<keyword evidence="2 3" id="KW-0802">TPR repeat</keyword>
<dbReference type="EMBL" id="CAJOBC010022375">
    <property type="protein sequence ID" value="CAF4055232.1"/>
    <property type="molecule type" value="Genomic_DNA"/>
</dbReference>
<proteinExistence type="predicted"/>
<feature type="repeat" description="TPR" evidence="3">
    <location>
        <begin position="527"/>
        <end position="560"/>
    </location>
</feature>
<dbReference type="InterPro" id="IPR039226">
    <property type="entry name" value="Ski3/TTC37"/>
</dbReference>
<protein>
    <recommendedName>
        <fullName evidence="7">Tetratricopeptide repeat protein 37</fullName>
    </recommendedName>
</protein>
<dbReference type="PROSITE" id="PS50005">
    <property type="entry name" value="TPR"/>
    <property type="match status" value="2"/>
</dbReference>
<dbReference type="SMART" id="SM00028">
    <property type="entry name" value="TPR"/>
    <property type="match status" value="8"/>
</dbReference>
<evidence type="ECO:0000256" key="2">
    <source>
        <dbReference type="ARBA" id="ARBA00022803"/>
    </source>
</evidence>
<keyword evidence="1" id="KW-0677">Repeat</keyword>
<dbReference type="Proteomes" id="UP000663829">
    <property type="component" value="Unassembled WGS sequence"/>
</dbReference>
<dbReference type="GO" id="GO:0006401">
    <property type="term" value="P:RNA catabolic process"/>
    <property type="evidence" value="ECO:0007669"/>
    <property type="project" value="InterPro"/>
</dbReference>
<feature type="repeat" description="TPR" evidence="3">
    <location>
        <begin position="754"/>
        <end position="787"/>
    </location>
</feature>
<evidence type="ECO:0000313" key="4">
    <source>
        <dbReference type="EMBL" id="CAF1269022.1"/>
    </source>
</evidence>
<evidence type="ECO:0000313" key="6">
    <source>
        <dbReference type="Proteomes" id="UP000663829"/>
    </source>
</evidence>
<dbReference type="InterPro" id="IPR019734">
    <property type="entry name" value="TPR_rpt"/>
</dbReference>
<dbReference type="EMBL" id="CAJNOQ010011117">
    <property type="protein sequence ID" value="CAF1269022.1"/>
    <property type="molecule type" value="Genomic_DNA"/>
</dbReference>
<evidence type="ECO:0000256" key="3">
    <source>
        <dbReference type="PROSITE-ProRule" id="PRU00339"/>
    </source>
</evidence>
<dbReference type="InterPro" id="IPR011990">
    <property type="entry name" value="TPR-like_helical_dom_sf"/>
</dbReference>
<dbReference type="PANTHER" id="PTHR15704:SF7">
    <property type="entry name" value="SUPERKILLER COMPLEX PROTEIN 3"/>
    <property type="match status" value="1"/>
</dbReference>
<dbReference type="Pfam" id="PF13174">
    <property type="entry name" value="TPR_6"/>
    <property type="match status" value="1"/>
</dbReference>
<feature type="non-terminal residue" evidence="4">
    <location>
        <position position="1182"/>
    </location>
</feature>
<dbReference type="Gene3D" id="1.25.40.10">
    <property type="entry name" value="Tetratricopeptide repeat domain"/>
    <property type="match status" value="5"/>
</dbReference>
<evidence type="ECO:0008006" key="7">
    <source>
        <dbReference type="Google" id="ProtNLM"/>
    </source>
</evidence>
<dbReference type="SUPFAM" id="SSF48452">
    <property type="entry name" value="TPR-like"/>
    <property type="match status" value="3"/>
</dbReference>
<sequence>LKKQIVLSENKSLNILNQNKLQLLDICFNILNEKNLILSNDDERQYRLLFIDTLNSITPSNIVAQNLNEFLGDCYFWLSQSSVEEEERVKYYEQYLRCLCKFGRPSADIIDYCNECLKLFPQSNVAAEILLLILLENILPKIYDLRAPTDRLRDALNRISAEHSCSPTVLATKAYFLIRHAKYSDALELLITTDSESNVGQVIVTVLKLVCYAHMHMGHQTLETVTQYRAQIQNFIVTDVVPFIEALVELTRGMALHDLTQYQKAIDSYNKILINPNAFHDKANYGKFQSYLVLNVLEEARACYDKISDKLDEIQQLSCQVQLYLAENDCDSVIKLVQTAMIDKNKEEGEDDQQQFELNVHGWISLGKAYLAVQHSHLFDGLQCRNAFKKAIEIDPYYWESYASMGEYYNIIEHRLSEVLSHYKRAFELNENIDSDEALPLLERVLTLDNSKTWAHLRRGLLSLQLNNTSMSLKTLKINDNRLELENFFNFCSASWSALGDANFHSNNIRTALTCYHKASALEKQTLYSLTREGYSLTLLGRYDEAVRLFDNVIEQAPKYLLARKGKGEAYMLLANVNLGRYKDHLAVVNTQKALTCFHDALCLQPEYACLWKKYGDGCMLLHIVKNELVHILLPPLTRKLTELTTDTDGCIHLNKIDLLERAQKCYMQAIRLCPRSPLYWSCLAHCLYIQYRLKLDDQILLTSFNYMKIAVSLRTNDYRLWNSLGVIAAHPHLHTPGFAQHCFFKSIQLQRSSCAYTNLGFLYYCHDNIQAANQAFSTAQQLDPQDSIAWTGQALIAEKIDPSEKTDLYRHCVELSNHSQGLYGYGKSIADLLIKPDEKSSDTYRYSIEYMNGNHKGAEALVKFLQRYTDDGSAHQCLAVILEFNQLFISAAKAYHSAHTHCSTIPKLSNTLRNDYARAQCRSGDAKSALDTFVQKEAPTTLLDLLWISLSYVKIGQRIEAIALLKRTVDLSETSNKDRSIILAFIGLLQITLDQKAALASLFKSYSTKPACSSTVTTLCAVGMSANDIRITLAALKEMPKLTDSTYTMEIHLLQCMALIFTNKAYEAHIYSMTGIRAYPYLSWAWALGLLARIQYGLQNGLHQIIETICSTFTRLNERIAIIIANALIRSQANQQQSKRIFQSLIMQYPAQKQLRICFSEYLQSYDKPLAQAVLLNDLVY</sequence>
<evidence type="ECO:0000313" key="5">
    <source>
        <dbReference type="EMBL" id="CAF4055232.1"/>
    </source>
</evidence>
<dbReference type="OrthoDB" id="421075at2759"/>
<accession>A0A815BDS5</accession>
<reference evidence="4" key="1">
    <citation type="submission" date="2021-02" db="EMBL/GenBank/DDBJ databases">
        <authorList>
            <person name="Nowell W R."/>
        </authorList>
    </citation>
    <scope>NUCLEOTIDE SEQUENCE</scope>
</reference>
<dbReference type="AlphaFoldDB" id="A0A815BDS5"/>
<dbReference type="PANTHER" id="PTHR15704">
    <property type="entry name" value="SUPERKILLER 3 PROTEIN-RELATED"/>
    <property type="match status" value="1"/>
</dbReference>
<gene>
    <name evidence="4" type="ORF">GPM918_LOCUS26986</name>
    <name evidence="5" type="ORF">SRO942_LOCUS27240</name>
</gene>
<keyword evidence="6" id="KW-1185">Reference proteome</keyword>
<evidence type="ECO:0000256" key="1">
    <source>
        <dbReference type="ARBA" id="ARBA00022737"/>
    </source>
</evidence>
<organism evidence="4 6">
    <name type="scientific">Didymodactylos carnosus</name>
    <dbReference type="NCBI Taxonomy" id="1234261"/>
    <lineage>
        <taxon>Eukaryota</taxon>
        <taxon>Metazoa</taxon>
        <taxon>Spiralia</taxon>
        <taxon>Gnathifera</taxon>
        <taxon>Rotifera</taxon>
        <taxon>Eurotatoria</taxon>
        <taxon>Bdelloidea</taxon>
        <taxon>Philodinida</taxon>
        <taxon>Philodinidae</taxon>
        <taxon>Didymodactylos</taxon>
    </lineage>
</organism>
<dbReference type="GO" id="GO:0055087">
    <property type="term" value="C:Ski complex"/>
    <property type="evidence" value="ECO:0007669"/>
    <property type="project" value="InterPro"/>
</dbReference>
<name>A0A815BDS5_9BILA</name>
<comment type="caution">
    <text evidence="4">The sequence shown here is derived from an EMBL/GenBank/DDBJ whole genome shotgun (WGS) entry which is preliminary data.</text>
</comment>